<comment type="caution">
    <text evidence="3">The sequence shown here is derived from an EMBL/GenBank/DDBJ whole genome shotgun (WGS) entry which is preliminary data.</text>
</comment>
<dbReference type="GO" id="GO:0020037">
    <property type="term" value="F:heme binding"/>
    <property type="evidence" value="ECO:0007669"/>
    <property type="project" value="InterPro"/>
</dbReference>
<evidence type="ECO:0000313" key="4">
    <source>
        <dbReference type="Proteomes" id="UP000269265"/>
    </source>
</evidence>
<gene>
    <name evidence="3" type="ORF">EIP75_22635</name>
</gene>
<keyword evidence="1" id="KW-1133">Transmembrane helix</keyword>
<reference evidence="3 4" key="1">
    <citation type="submission" date="2018-12" db="EMBL/GenBank/DDBJ databases">
        <title>The whole draft genome of Aquabacterium sp. SJQ9.</title>
        <authorList>
            <person name="Sun L."/>
            <person name="Gao X."/>
            <person name="Chen W."/>
            <person name="Huang K."/>
        </authorList>
    </citation>
    <scope>NUCLEOTIDE SEQUENCE [LARGE SCALE GENOMIC DNA]</scope>
    <source>
        <strain evidence="3 4">SJQ9</strain>
    </source>
</reference>
<sequence length="281" mass="30848">MILSPTLLPLVATALAAGAYGLAALWPARAFPDGDAPRTHRPDQAWWLLAFGWLAHAVAIVSEAFDWSAPVAVARFGFAPALSVTLWLVLGIYAWERLQLDSPLIRRSLAVLAALTVVLALLYPGQDQPAIEHGLAPLHWVLGIASYGLFGAALLHAVMWRLAERRLRDKTVGASRKPPGIPLLKLESLTLRFVLAGFIVLTLTLVLGSLFAHPWRWDHKTLFSIMSWAVFAVLLAGRYWLGWRGKTAIGWLYAGSALLLLAYVGSRFVLEVLLHRPTLTT</sequence>
<keyword evidence="1" id="KW-0472">Membrane</keyword>
<name>A0A3R8T1S4_9BURK</name>
<keyword evidence="1" id="KW-0812">Transmembrane</keyword>
<dbReference type="GO" id="GO:0017004">
    <property type="term" value="P:cytochrome complex assembly"/>
    <property type="evidence" value="ECO:0007669"/>
    <property type="project" value="InterPro"/>
</dbReference>
<feature type="transmembrane region" description="Helical" evidence="1">
    <location>
        <begin position="107"/>
        <end position="126"/>
    </location>
</feature>
<dbReference type="EMBL" id="RSED01000031">
    <property type="protein sequence ID" value="RRS00978.1"/>
    <property type="molecule type" value="Genomic_DNA"/>
</dbReference>
<accession>A0A3R8T1S4</accession>
<dbReference type="InterPro" id="IPR002541">
    <property type="entry name" value="Cyt_c_assembly"/>
</dbReference>
<dbReference type="RefSeq" id="WP_125245472.1">
    <property type="nucleotide sequence ID" value="NZ_RSED01000031.1"/>
</dbReference>
<feature type="transmembrane region" description="Helical" evidence="1">
    <location>
        <begin position="138"/>
        <end position="160"/>
    </location>
</feature>
<feature type="transmembrane region" description="Helical" evidence="1">
    <location>
        <begin position="46"/>
        <end position="65"/>
    </location>
</feature>
<dbReference type="PANTHER" id="PTHR38034">
    <property type="entry name" value="INNER MEMBRANE PROTEIN YPJD"/>
    <property type="match status" value="1"/>
</dbReference>
<evidence type="ECO:0000259" key="2">
    <source>
        <dbReference type="Pfam" id="PF01578"/>
    </source>
</evidence>
<dbReference type="InterPro" id="IPR052372">
    <property type="entry name" value="YpjD/HemX"/>
</dbReference>
<dbReference type="OrthoDB" id="9780793at2"/>
<dbReference type="Pfam" id="PF01578">
    <property type="entry name" value="Cytochrom_C_asm"/>
    <property type="match status" value="1"/>
</dbReference>
<organism evidence="3 4">
    <name type="scientific">Aquabacterium soli</name>
    <dbReference type="NCBI Taxonomy" id="2493092"/>
    <lineage>
        <taxon>Bacteria</taxon>
        <taxon>Pseudomonadati</taxon>
        <taxon>Pseudomonadota</taxon>
        <taxon>Betaproteobacteria</taxon>
        <taxon>Burkholderiales</taxon>
        <taxon>Aquabacterium</taxon>
    </lineage>
</organism>
<dbReference type="PANTHER" id="PTHR38034:SF1">
    <property type="entry name" value="INNER MEMBRANE PROTEIN YPJD"/>
    <property type="match status" value="1"/>
</dbReference>
<dbReference type="AlphaFoldDB" id="A0A3R8T1S4"/>
<evidence type="ECO:0000313" key="3">
    <source>
        <dbReference type="EMBL" id="RRS00978.1"/>
    </source>
</evidence>
<evidence type="ECO:0000256" key="1">
    <source>
        <dbReference type="SAM" id="Phobius"/>
    </source>
</evidence>
<keyword evidence="4" id="KW-1185">Reference proteome</keyword>
<dbReference type="Proteomes" id="UP000269265">
    <property type="component" value="Unassembled WGS sequence"/>
</dbReference>
<feature type="transmembrane region" description="Helical" evidence="1">
    <location>
        <begin position="248"/>
        <end position="270"/>
    </location>
</feature>
<feature type="transmembrane region" description="Helical" evidence="1">
    <location>
        <begin position="193"/>
        <end position="215"/>
    </location>
</feature>
<proteinExistence type="predicted"/>
<feature type="transmembrane region" description="Helical" evidence="1">
    <location>
        <begin position="77"/>
        <end position="95"/>
    </location>
</feature>
<protein>
    <submittedName>
        <fullName evidence="3">Cytochrome C assembly protein</fullName>
    </submittedName>
</protein>
<feature type="domain" description="Cytochrome c assembly protein" evidence="2">
    <location>
        <begin position="83"/>
        <end position="273"/>
    </location>
</feature>
<feature type="transmembrane region" description="Helical" evidence="1">
    <location>
        <begin position="6"/>
        <end position="26"/>
    </location>
</feature>
<feature type="transmembrane region" description="Helical" evidence="1">
    <location>
        <begin position="221"/>
        <end position="241"/>
    </location>
</feature>